<keyword evidence="4" id="KW-1185">Reference proteome</keyword>
<dbReference type="AlphaFoldDB" id="A0A2K9NX68"/>
<evidence type="ECO:0000313" key="4">
    <source>
        <dbReference type="Proteomes" id="UP000235584"/>
    </source>
</evidence>
<dbReference type="Gene3D" id="1.10.530.10">
    <property type="match status" value="1"/>
</dbReference>
<reference evidence="3 4" key="1">
    <citation type="submission" date="2018-01" db="EMBL/GenBank/DDBJ databases">
        <title>Complete genome sequence of Bacteriovorax stolpii DSM12778.</title>
        <authorList>
            <person name="Tang B."/>
            <person name="Chang J."/>
        </authorList>
    </citation>
    <scope>NUCLEOTIDE SEQUENCE [LARGE SCALE GENOMIC DNA]</scope>
    <source>
        <strain evidence="3 4">DSM 12778</strain>
    </source>
</reference>
<dbReference type="KEGG" id="bsto:C0V70_18660"/>
<dbReference type="GO" id="GO:0000270">
    <property type="term" value="P:peptidoglycan metabolic process"/>
    <property type="evidence" value="ECO:0007669"/>
    <property type="project" value="InterPro"/>
</dbReference>
<dbReference type="GO" id="GO:0004553">
    <property type="term" value="F:hydrolase activity, hydrolyzing O-glycosyl compounds"/>
    <property type="evidence" value="ECO:0007669"/>
    <property type="project" value="InterPro"/>
</dbReference>
<name>A0A2K9NX68_BACTC</name>
<dbReference type="CDD" id="cd13401">
    <property type="entry name" value="Slt70-like"/>
    <property type="match status" value="1"/>
</dbReference>
<accession>A0A2K9NX68</accession>
<sequence length="667" mass="76865">MADDIPFKLNYSPADLDYGKELVTLYNELTKNELNSATIKKISSYKGKSHSFDHLNPMIDRLEKIAAIKDQDSFYTNCAIQPRPVNEFTESLAHRMDITLDRYCRFLYLKNMRKFSPNINLSTRDLNYLKDAAPFYASGENQSEVSALLKHYKANKVEHEKISDILIAKYVDFKTKPTSAILVNLHVSKLLNQFLANNLHLDNNSGSFFQEEYQRLIKDSQDSSDKGDYAMAKQQVIAALNFYGKNKKFIDERRAWVGAVLAAKALYYKGRDNDAIEVFALSRTIAPKEENSESTFYLLWPHLINKDYKAMKAVVDKNNLEKNFDSYDSKLQYWIAYSLLKTGNTKKANDYFHKIINSSPYSFYSIISLKELAAQEKGKSEQEILSKLITKDSPAEYKMDVATETLKDSLKRLAVWNKLGHERFATLELRYIQGMDKKDVFKDTETLKTASANDAKEFVVLNLVRLLHSQDKFITSFKIFQDSLGENSLSLNYRLIKYVFPLSYFSVIEKNSNDLDPLIVISLIRQESAFNPEATSRVGAKGLMQLMPATAKRFNRKIKVKHLSDPSTNVALGTKYLKQLFTKFDGNLIYTLASYNAGENRIDRWKKEIFRNEDPLATIESIPYEETRNYVKLIYRNKFFYSLLSNRSVLTTPLDETFKVTFSTSLK</sequence>
<dbReference type="EMBL" id="CP025704">
    <property type="protein sequence ID" value="AUO00091.1"/>
    <property type="molecule type" value="Genomic_DNA"/>
</dbReference>
<dbReference type="Pfam" id="PF01464">
    <property type="entry name" value="SLT"/>
    <property type="match status" value="1"/>
</dbReference>
<dbReference type="SUPFAM" id="SSF48435">
    <property type="entry name" value="Bacterial muramidases"/>
    <property type="match status" value="1"/>
</dbReference>
<dbReference type="InterPro" id="IPR023346">
    <property type="entry name" value="Lysozyme-like_dom_sf"/>
</dbReference>
<dbReference type="OrthoDB" id="5298965at2"/>
<dbReference type="GO" id="GO:0042597">
    <property type="term" value="C:periplasmic space"/>
    <property type="evidence" value="ECO:0007669"/>
    <property type="project" value="InterPro"/>
</dbReference>
<gene>
    <name evidence="3" type="ORF">C0V70_18660</name>
</gene>
<dbReference type="InterPro" id="IPR000189">
    <property type="entry name" value="Transglyc_AS"/>
</dbReference>
<dbReference type="PANTHER" id="PTHR37423:SF2">
    <property type="entry name" value="MEMBRANE-BOUND LYTIC MUREIN TRANSGLYCOSYLASE C"/>
    <property type="match status" value="1"/>
</dbReference>
<keyword evidence="2" id="KW-0732">Signal</keyword>
<dbReference type="InterPro" id="IPR008258">
    <property type="entry name" value="Transglycosylase_SLT_dom_1"/>
</dbReference>
<evidence type="ECO:0000256" key="1">
    <source>
        <dbReference type="ARBA" id="ARBA00007734"/>
    </source>
</evidence>
<organism evidence="3 4">
    <name type="scientific">Bacteriovorax stolpii</name>
    <name type="common">Bdellovibrio stolpii</name>
    <dbReference type="NCBI Taxonomy" id="960"/>
    <lineage>
        <taxon>Bacteria</taxon>
        <taxon>Pseudomonadati</taxon>
        <taxon>Bdellovibrionota</taxon>
        <taxon>Bacteriovoracia</taxon>
        <taxon>Bacteriovoracales</taxon>
        <taxon>Bacteriovoracaceae</taxon>
        <taxon>Bacteriovorax</taxon>
    </lineage>
</organism>
<dbReference type="Gene3D" id="1.25.20.10">
    <property type="entry name" value="Bacterial muramidases"/>
    <property type="match status" value="1"/>
</dbReference>
<proteinExistence type="inferred from homology"/>
<protein>
    <submittedName>
        <fullName evidence="3">Uncharacterized protein</fullName>
    </submittedName>
</protein>
<comment type="similarity">
    <text evidence="1">Belongs to the transglycosylase Slt family.</text>
</comment>
<dbReference type="PANTHER" id="PTHR37423">
    <property type="entry name" value="SOLUBLE LYTIC MUREIN TRANSGLYCOSYLASE-RELATED"/>
    <property type="match status" value="1"/>
</dbReference>
<dbReference type="SUPFAM" id="SSF53955">
    <property type="entry name" value="Lysozyme-like"/>
    <property type="match status" value="1"/>
</dbReference>
<dbReference type="GO" id="GO:0008933">
    <property type="term" value="F:peptidoglycan lytic transglycosylase activity"/>
    <property type="evidence" value="ECO:0007669"/>
    <property type="project" value="InterPro"/>
</dbReference>
<dbReference type="Proteomes" id="UP000235584">
    <property type="component" value="Chromosome"/>
</dbReference>
<dbReference type="PROSITE" id="PS00922">
    <property type="entry name" value="TRANSGLYCOSYLASE"/>
    <property type="match status" value="1"/>
</dbReference>
<dbReference type="InterPro" id="IPR008939">
    <property type="entry name" value="Lytic_TGlycosylase_superhlx_U"/>
</dbReference>
<evidence type="ECO:0000256" key="2">
    <source>
        <dbReference type="ARBA" id="ARBA00022729"/>
    </source>
</evidence>
<dbReference type="GO" id="GO:0016020">
    <property type="term" value="C:membrane"/>
    <property type="evidence" value="ECO:0007669"/>
    <property type="project" value="InterPro"/>
</dbReference>
<dbReference type="RefSeq" id="WP_102245378.1">
    <property type="nucleotide sequence ID" value="NZ_CP025704.1"/>
</dbReference>
<evidence type="ECO:0000313" key="3">
    <source>
        <dbReference type="EMBL" id="AUO00091.1"/>
    </source>
</evidence>